<gene>
    <name evidence="1" type="ORF">RJT34_07559</name>
</gene>
<accession>A0AAN9PU99</accession>
<name>A0AAN9PU99_CLITE</name>
<organism evidence="1 2">
    <name type="scientific">Clitoria ternatea</name>
    <name type="common">Butterfly pea</name>
    <dbReference type="NCBI Taxonomy" id="43366"/>
    <lineage>
        <taxon>Eukaryota</taxon>
        <taxon>Viridiplantae</taxon>
        <taxon>Streptophyta</taxon>
        <taxon>Embryophyta</taxon>
        <taxon>Tracheophyta</taxon>
        <taxon>Spermatophyta</taxon>
        <taxon>Magnoliopsida</taxon>
        <taxon>eudicotyledons</taxon>
        <taxon>Gunneridae</taxon>
        <taxon>Pentapetalae</taxon>
        <taxon>rosids</taxon>
        <taxon>fabids</taxon>
        <taxon>Fabales</taxon>
        <taxon>Fabaceae</taxon>
        <taxon>Papilionoideae</taxon>
        <taxon>50 kb inversion clade</taxon>
        <taxon>NPAAA clade</taxon>
        <taxon>indigoferoid/millettioid clade</taxon>
        <taxon>Phaseoleae</taxon>
        <taxon>Clitoria</taxon>
    </lineage>
</organism>
<dbReference type="AlphaFoldDB" id="A0AAN9PU99"/>
<proteinExistence type="predicted"/>
<dbReference type="EMBL" id="JAYKXN010000002">
    <property type="protein sequence ID" value="KAK7310204.1"/>
    <property type="molecule type" value="Genomic_DNA"/>
</dbReference>
<evidence type="ECO:0000313" key="2">
    <source>
        <dbReference type="Proteomes" id="UP001359559"/>
    </source>
</evidence>
<evidence type="ECO:0000313" key="1">
    <source>
        <dbReference type="EMBL" id="KAK7310204.1"/>
    </source>
</evidence>
<reference evidence="1 2" key="1">
    <citation type="submission" date="2024-01" db="EMBL/GenBank/DDBJ databases">
        <title>The genomes of 5 underutilized Papilionoideae crops provide insights into root nodulation and disease resistance.</title>
        <authorList>
            <person name="Yuan L."/>
        </authorList>
    </citation>
    <scope>NUCLEOTIDE SEQUENCE [LARGE SCALE GENOMIC DNA]</scope>
    <source>
        <strain evidence="1">LY-2023</strain>
        <tissue evidence="1">Leaf</tissue>
    </source>
</reference>
<dbReference type="Proteomes" id="UP001359559">
    <property type="component" value="Unassembled WGS sequence"/>
</dbReference>
<sequence length="67" mass="7953">MCNKTRKEGRSQERTKVVYWVEEKRCKDKENAIQVLSVEETSWLMNLGTGLCDRVVEFCLKDKEKKQ</sequence>
<comment type="caution">
    <text evidence="1">The sequence shown here is derived from an EMBL/GenBank/DDBJ whole genome shotgun (WGS) entry which is preliminary data.</text>
</comment>
<protein>
    <submittedName>
        <fullName evidence="1">Uncharacterized protein</fullName>
    </submittedName>
</protein>
<keyword evidence="2" id="KW-1185">Reference proteome</keyword>